<gene>
    <name evidence="1" type="ORF">BIY26_22395</name>
</gene>
<dbReference type="AlphaFoldDB" id="A0AAE8JLA2"/>
<name>A0AAE8JLA2_9GAMM</name>
<sequence>MYLIQYISNGKKAISEGSQHTAIGNVTIILNYFTKYNTDTNNTALNHLMVLAIIFYLIDKPLATFINQ</sequence>
<organism evidence="1 2">
    <name type="scientific">Brenneria goodwinii</name>
    <dbReference type="NCBI Taxonomy" id="1109412"/>
    <lineage>
        <taxon>Bacteria</taxon>
        <taxon>Pseudomonadati</taxon>
        <taxon>Pseudomonadota</taxon>
        <taxon>Gammaproteobacteria</taxon>
        <taxon>Enterobacterales</taxon>
        <taxon>Pectobacteriaceae</taxon>
        <taxon>Brenneria</taxon>
    </lineage>
</organism>
<evidence type="ECO:0000313" key="1">
    <source>
        <dbReference type="EMBL" id="RLM16362.1"/>
    </source>
</evidence>
<dbReference type="KEGG" id="bgj:AWC36_21520"/>
<comment type="caution">
    <text evidence="1">The sequence shown here is derived from an EMBL/GenBank/DDBJ whole genome shotgun (WGS) entry which is preliminary data.</text>
</comment>
<proteinExistence type="predicted"/>
<dbReference type="EMBL" id="MJLX01000110">
    <property type="protein sequence ID" value="RLM16362.1"/>
    <property type="molecule type" value="Genomic_DNA"/>
</dbReference>
<protein>
    <submittedName>
        <fullName evidence="1">Uncharacterized protein</fullName>
    </submittedName>
</protein>
<accession>A0AAE8JLA2</accession>
<evidence type="ECO:0000313" key="2">
    <source>
        <dbReference type="Proteomes" id="UP000285972"/>
    </source>
</evidence>
<dbReference type="Proteomes" id="UP000285972">
    <property type="component" value="Unassembled WGS sequence"/>
</dbReference>
<reference evidence="1 2" key="1">
    <citation type="submission" date="2016-09" db="EMBL/GenBank/DDBJ databases">
        <authorList>
            <person name="Doonan J."/>
            <person name="Pachebat J.A."/>
            <person name="Golyshin P.N."/>
            <person name="Denman S."/>
            <person name="Mcdonald J.E."/>
        </authorList>
    </citation>
    <scope>NUCLEOTIDE SEQUENCE [LARGE SCALE GENOMIC DNA]</scope>
    <source>
        <strain evidence="1 2">FRB141</strain>
    </source>
</reference>